<dbReference type="GO" id="GO:0016491">
    <property type="term" value="F:oxidoreductase activity"/>
    <property type="evidence" value="ECO:0007669"/>
    <property type="project" value="InterPro"/>
</dbReference>
<evidence type="ECO:0000313" key="2">
    <source>
        <dbReference type="EMBL" id="TKJ43956.1"/>
    </source>
</evidence>
<dbReference type="InterPro" id="IPR013766">
    <property type="entry name" value="Thioredoxin_domain"/>
</dbReference>
<reference evidence="2 3" key="1">
    <citation type="submission" date="2017-06" db="EMBL/GenBank/DDBJ databases">
        <title>Novel microbial phyla capable of carbon fixation and sulfur reduction in deep-sea sediments.</title>
        <authorList>
            <person name="Huang J."/>
            <person name="Baker B."/>
            <person name="Wang Y."/>
        </authorList>
    </citation>
    <scope>NUCLEOTIDE SEQUENCE [LARGE SCALE GENOMIC DNA]</scope>
    <source>
        <strain evidence="2">B3_TA06</strain>
    </source>
</reference>
<evidence type="ECO:0000259" key="1">
    <source>
        <dbReference type="PROSITE" id="PS51352"/>
    </source>
</evidence>
<dbReference type="AlphaFoldDB" id="A0A532V9U5"/>
<organism evidence="2 3">
    <name type="scientific">candidate division TA06 bacterium B3_TA06</name>
    <dbReference type="NCBI Taxonomy" id="2012487"/>
    <lineage>
        <taxon>Bacteria</taxon>
        <taxon>Bacteria division TA06</taxon>
    </lineage>
</organism>
<dbReference type="CDD" id="cd02966">
    <property type="entry name" value="TlpA_like_family"/>
    <property type="match status" value="1"/>
</dbReference>
<dbReference type="InterPro" id="IPR011990">
    <property type="entry name" value="TPR-like_helical_dom_sf"/>
</dbReference>
<dbReference type="PROSITE" id="PS00194">
    <property type="entry name" value="THIOREDOXIN_1"/>
    <property type="match status" value="1"/>
</dbReference>
<dbReference type="InterPro" id="IPR000866">
    <property type="entry name" value="AhpC/TSA"/>
</dbReference>
<dbReference type="InterPro" id="IPR017937">
    <property type="entry name" value="Thioredoxin_CS"/>
</dbReference>
<dbReference type="SUPFAM" id="SSF52833">
    <property type="entry name" value="Thioredoxin-like"/>
    <property type="match status" value="1"/>
</dbReference>
<dbReference type="GO" id="GO:0016209">
    <property type="term" value="F:antioxidant activity"/>
    <property type="evidence" value="ECO:0007669"/>
    <property type="project" value="InterPro"/>
</dbReference>
<feature type="domain" description="Thioredoxin" evidence="1">
    <location>
        <begin position="425"/>
        <end position="565"/>
    </location>
</feature>
<dbReference type="Gene3D" id="1.25.40.10">
    <property type="entry name" value="Tetratricopeptide repeat domain"/>
    <property type="match status" value="1"/>
</dbReference>
<dbReference type="PANTHER" id="PTHR42852:SF13">
    <property type="entry name" value="PROTEIN DIPZ"/>
    <property type="match status" value="1"/>
</dbReference>
<dbReference type="Proteomes" id="UP000317778">
    <property type="component" value="Unassembled WGS sequence"/>
</dbReference>
<comment type="caution">
    <text evidence="2">The sequence shown here is derived from an EMBL/GenBank/DDBJ whole genome shotgun (WGS) entry which is preliminary data.</text>
</comment>
<accession>A0A532V9U5</accession>
<sequence length="567" mass="63977">MSILLLSAILFSQAGDTTQPVLTWEPQMPGWGDTVTILYHHTAPQAQFKGLTPLWIKFTEGGRYEWKTRKMEREGGISTVGFAVPESVLTITVGVHTVETIDWQAYKSIPVAAPEGWFSIAEKLAELRSLFLAIDMGRISKEEAQRVLDSLRANPQDDPGYRSICLYGFLKLDEPDSAWAILQYMQKKDAGTPQYSSALSSFAYELSSGKVDLSTQKKDRLNHWIDQELLESGSFSTSLLSFAASRWGKDSTHLSAGEQGKILQKFIENNPYDLYVRDMLVGYYLRAGDTAAAKEEIAKTLQLNLSNAPQKEGEYFHTKSSDRILSSLMLEQGRLHAAQGGFDEALADFSFVILLKDDNEGAAYFERAKVWQRLERYRRAEGSFVKALKAGYAHAEPALKGIYLLNHGKEGYDEYLTEKLKPSEDEELRMTKDFGFADLEGNPGRFFDYRGKIVVVNYWGLGCGPCKREIPWLNELVEEYTGTDVEFLAFSFDKAEAQKDYFKDHPFEYTNLIQDGPGIFQSIGLGSSPLPWHAVVDPEGRVRFTRIGGREDNSDMKLIIDQLLREQ</sequence>
<dbReference type="InterPro" id="IPR050553">
    <property type="entry name" value="Thioredoxin_ResA/DsbE_sf"/>
</dbReference>
<dbReference type="SUPFAM" id="SSF48452">
    <property type="entry name" value="TPR-like"/>
    <property type="match status" value="1"/>
</dbReference>
<dbReference type="EMBL" id="NJBO01000002">
    <property type="protein sequence ID" value="TKJ43956.1"/>
    <property type="molecule type" value="Genomic_DNA"/>
</dbReference>
<evidence type="ECO:0000313" key="3">
    <source>
        <dbReference type="Proteomes" id="UP000317778"/>
    </source>
</evidence>
<name>A0A532V9U5_UNCT6</name>
<dbReference type="Pfam" id="PF00578">
    <property type="entry name" value="AhpC-TSA"/>
    <property type="match status" value="1"/>
</dbReference>
<protein>
    <recommendedName>
        <fullName evidence="1">Thioredoxin domain-containing protein</fullName>
    </recommendedName>
</protein>
<dbReference type="PANTHER" id="PTHR42852">
    <property type="entry name" value="THIOL:DISULFIDE INTERCHANGE PROTEIN DSBE"/>
    <property type="match status" value="1"/>
</dbReference>
<dbReference type="PROSITE" id="PS51352">
    <property type="entry name" value="THIOREDOXIN_2"/>
    <property type="match status" value="1"/>
</dbReference>
<gene>
    <name evidence="2" type="ORF">CEE36_02225</name>
</gene>
<proteinExistence type="predicted"/>
<dbReference type="InterPro" id="IPR036249">
    <property type="entry name" value="Thioredoxin-like_sf"/>
</dbReference>
<dbReference type="GO" id="GO:0006950">
    <property type="term" value="P:response to stress"/>
    <property type="evidence" value="ECO:0007669"/>
    <property type="project" value="UniProtKB-ARBA"/>
</dbReference>
<dbReference type="Gene3D" id="3.40.30.10">
    <property type="entry name" value="Glutaredoxin"/>
    <property type="match status" value="1"/>
</dbReference>